<dbReference type="Proteomes" id="UP000005289">
    <property type="component" value="Chromosome"/>
</dbReference>
<dbReference type="RefSeq" id="WP_006749036.1">
    <property type="nucleotide sequence ID" value="NZ_CP007029.1"/>
</dbReference>
<organism evidence="2 3">
    <name type="scientific">Thioalkalivibrio paradoxus ARh 1</name>
    <dbReference type="NCBI Taxonomy" id="713585"/>
    <lineage>
        <taxon>Bacteria</taxon>
        <taxon>Pseudomonadati</taxon>
        <taxon>Pseudomonadota</taxon>
        <taxon>Gammaproteobacteria</taxon>
        <taxon>Chromatiales</taxon>
        <taxon>Ectothiorhodospiraceae</taxon>
        <taxon>Thioalkalivibrio</taxon>
    </lineage>
</organism>
<dbReference type="InterPro" id="IPR013670">
    <property type="entry name" value="EcoEI_R_C_dom"/>
</dbReference>
<proteinExistence type="predicted"/>
<dbReference type="Pfam" id="PF08463">
    <property type="entry name" value="EcoEI_R_C"/>
    <property type="match status" value="1"/>
</dbReference>
<reference evidence="2 3" key="1">
    <citation type="submission" date="2013-12" db="EMBL/GenBank/DDBJ databases">
        <authorList>
            <consortium name="DOE Joint Genome Institute"/>
            <person name="Muyzer G."/>
            <person name="Huntemann M."/>
            <person name="Han J."/>
            <person name="Chen A."/>
            <person name="Kyrpides N."/>
            <person name="Mavromatis K."/>
            <person name="Markowitz V."/>
            <person name="Palaniappan K."/>
            <person name="Ivanova N."/>
            <person name="Schaumberg A."/>
            <person name="Pati A."/>
            <person name="Liolios K."/>
            <person name="Nordberg H.P."/>
            <person name="Cantor M.N."/>
            <person name="Hua S.X."/>
            <person name="Woyke T."/>
        </authorList>
    </citation>
    <scope>NUCLEOTIDE SEQUENCE [LARGE SCALE GENOMIC DNA]</scope>
    <source>
        <strain evidence="2 3">ARh 1</strain>
    </source>
</reference>
<feature type="domain" description="EcoEI R protein C-terminal" evidence="1">
    <location>
        <begin position="57"/>
        <end position="166"/>
    </location>
</feature>
<protein>
    <recommendedName>
        <fullName evidence="1">EcoEI R protein C-terminal domain-containing protein</fullName>
    </recommendedName>
</protein>
<evidence type="ECO:0000313" key="3">
    <source>
        <dbReference type="Proteomes" id="UP000005289"/>
    </source>
</evidence>
<sequence length="178" mass="19368">MQLLGHVQNHPELDPGAVLRGSLADGLHGEVAAMNRENFIVRMHLEAVERFQDRGAWERLSEGDRETLLSALLARSASPSLAHFVRSLVGLDRTAAQAAFSRFLNDRSLAPQQIRFVEMVIDQLTARGVMDASALYEPPFSSLHAGGPDELFAGRANVINAVFQTLASLEPRVRAAAG</sequence>
<dbReference type="EMBL" id="CP007029">
    <property type="protein sequence ID" value="AHE99944.1"/>
    <property type="molecule type" value="Genomic_DNA"/>
</dbReference>
<dbReference type="KEGG" id="tti:THITH_04685"/>
<accession>W0DMX5</accession>
<dbReference type="AlphaFoldDB" id="W0DMX5"/>
<dbReference type="GO" id="GO:0006304">
    <property type="term" value="P:DNA modification"/>
    <property type="evidence" value="ECO:0007669"/>
    <property type="project" value="InterPro"/>
</dbReference>
<gene>
    <name evidence="2" type="ORF">THITH_04685</name>
</gene>
<dbReference type="GO" id="GO:0003824">
    <property type="term" value="F:catalytic activity"/>
    <property type="evidence" value="ECO:0007669"/>
    <property type="project" value="InterPro"/>
</dbReference>
<evidence type="ECO:0000259" key="1">
    <source>
        <dbReference type="Pfam" id="PF08463"/>
    </source>
</evidence>
<dbReference type="HOGENOM" id="CLU_1509953_0_0_6"/>
<keyword evidence="3" id="KW-1185">Reference proteome</keyword>
<name>W0DMX5_9GAMM</name>
<dbReference type="GO" id="GO:0003677">
    <property type="term" value="F:DNA binding"/>
    <property type="evidence" value="ECO:0007669"/>
    <property type="project" value="InterPro"/>
</dbReference>
<dbReference type="STRING" id="713585.THITH_04685"/>
<evidence type="ECO:0000313" key="2">
    <source>
        <dbReference type="EMBL" id="AHE99944.1"/>
    </source>
</evidence>